<name>A0A101FGC9_9THEO</name>
<dbReference type="PANTHER" id="PTHR43308">
    <property type="entry name" value="OUTER MEMBRANE PROTEIN ALPHA-RELATED"/>
    <property type="match status" value="1"/>
</dbReference>
<feature type="domain" description="SLH" evidence="2">
    <location>
        <begin position="209"/>
        <end position="262"/>
    </location>
</feature>
<dbReference type="EMBL" id="LGFO01000090">
    <property type="protein sequence ID" value="KUK36467.1"/>
    <property type="molecule type" value="Genomic_DNA"/>
</dbReference>
<dbReference type="Pfam" id="PF00395">
    <property type="entry name" value="SLH"/>
    <property type="match status" value="3"/>
</dbReference>
<dbReference type="PROSITE" id="PS51272">
    <property type="entry name" value="SLH"/>
    <property type="match status" value="3"/>
</dbReference>
<evidence type="ECO:0000256" key="1">
    <source>
        <dbReference type="ARBA" id="ARBA00022737"/>
    </source>
</evidence>
<dbReference type="InterPro" id="IPR001119">
    <property type="entry name" value="SLH_dom"/>
</dbReference>
<evidence type="ECO:0000313" key="3">
    <source>
        <dbReference type="EMBL" id="KUK36467.1"/>
    </source>
</evidence>
<comment type="caution">
    <text evidence="3">The sequence shown here is derived from an EMBL/GenBank/DDBJ whole genome shotgun (WGS) entry which is preliminary data.</text>
</comment>
<dbReference type="AlphaFoldDB" id="A0A101FGC9"/>
<organism evidence="3 4">
    <name type="scientific">Thermacetogenium phaeum</name>
    <dbReference type="NCBI Taxonomy" id="85874"/>
    <lineage>
        <taxon>Bacteria</taxon>
        <taxon>Bacillati</taxon>
        <taxon>Bacillota</taxon>
        <taxon>Clostridia</taxon>
        <taxon>Thermoanaerobacterales</taxon>
        <taxon>Thermoanaerobacteraceae</taxon>
        <taxon>Thermacetogenium</taxon>
    </lineage>
</organism>
<proteinExistence type="predicted"/>
<evidence type="ECO:0000313" key="4">
    <source>
        <dbReference type="Proteomes" id="UP000053326"/>
    </source>
</evidence>
<evidence type="ECO:0000259" key="2">
    <source>
        <dbReference type="PROSITE" id="PS51272"/>
    </source>
</evidence>
<sequence length="262" mass="27781">MPRKRRMLLGAGMLFVLSLGIAALFFLPVEAQGTGAAPGSAADPLMTKESLDSYLDGLFAEVRRGLDDAASCLDRVAAGIQALKGGTPSFPDMRGHYAEGAVNFLRSRGIVSGYPDGNFHPDEGVTRAALIVMVVQSIQCPVKTGPTGFPDVPADHWAAGAVKAAAERGLVRGYPDGRYYPDRKVTRAEVAAVLNQAFQPAPLQEGIGYRDLKGHWAEQAIASLAAAGIFDPAADGCFHPDRWMTRAEVAVALARALSGIRY</sequence>
<dbReference type="InterPro" id="IPR051465">
    <property type="entry name" value="Cell_Envelope_Struct_Comp"/>
</dbReference>
<accession>A0A101FGC9</accession>
<feature type="domain" description="SLH" evidence="2">
    <location>
        <begin position="145"/>
        <end position="208"/>
    </location>
</feature>
<keyword evidence="1" id="KW-0677">Repeat</keyword>
<protein>
    <recommendedName>
        <fullName evidence="2">SLH domain-containing protein</fullName>
    </recommendedName>
</protein>
<feature type="domain" description="SLH" evidence="2">
    <location>
        <begin position="85"/>
        <end position="144"/>
    </location>
</feature>
<dbReference type="Proteomes" id="UP000053326">
    <property type="component" value="Unassembled WGS sequence"/>
</dbReference>
<reference evidence="4" key="1">
    <citation type="journal article" date="2015" name="MBio">
        <title>Genome-Resolved Metagenomic Analysis Reveals Roles for Candidate Phyla and Other Microbial Community Members in Biogeochemical Transformations in Oil Reservoirs.</title>
        <authorList>
            <person name="Hu P."/>
            <person name="Tom L."/>
            <person name="Singh A."/>
            <person name="Thomas B.C."/>
            <person name="Baker B.J."/>
            <person name="Piceno Y.M."/>
            <person name="Andersen G.L."/>
            <person name="Banfield J.F."/>
        </authorList>
    </citation>
    <scope>NUCLEOTIDE SEQUENCE [LARGE SCALE GENOMIC DNA]</scope>
</reference>
<dbReference type="PANTHER" id="PTHR43308:SF5">
    <property type="entry name" value="S-LAYER PROTEIN _ PEPTIDOGLYCAN ENDO-BETA-N-ACETYLGLUCOSAMINIDASE"/>
    <property type="match status" value="1"/>
</dbReference>
<gene>
    <name evidence="3" type="ORF">XD66_0824</name>
</gene>